<evidence type="ECO:0000313" key="4">
    <source>
        <dbReference type="Proteomes" id="UP000285712"/>
    </source>
</evidence>
<dbReference type="VEuPathDB" id="FungiDB:H257_17132"/>
<accession>A0A418CXY2</accession>
<proteinExistence type="predicted"/>
<dbReference type="PANTHER" id="PTHR46586">
    <property type="entry name" value="ANKYRIN REPEAT-CONTAINING PROTEIN"/>
    <property type="match status" value="1"/>
</dbReference>
<evidence type="ECO:0000313" key="2">
    <source>
        <dbReference type="EMBL" id="RHZ10232.1"/>
    </source>
</evidence>
<dbReference type="Proteomes" id="UP000285430">
    <property type="component" value="Unassembled WGS sequence"/>
</dbReference>
<dbReference type="InterPro" id="IPR036770">
    <property type="entry name" value="Ankyrin_rpt-contain_sf"/>
</dbReference>
<dbReference type="Gene3D" id="1.25.40.20">
    <property type="entry name" value="Ankyrin repeat-containing domain"/>
    <property type="match status" value="2"/>
</dbReference>
<dbReference type="AlphaFoldDB" id="A0A418CXY2"/>
<comment type="caution">
    <text evidence="1">The sequence shown here is derived from an EMBL/GenBank/DDBJ whole genome shotgun (WGS) entry which is preliminary data.</text>
</comment>
<dbReference type="InterPro" id="IPR052050">
    <property type="entry name" value="SecEffector_AnkRepeat"/>
</dbReference>
<dbReference type="SUPFAM" id="SSF48403">
    <property type="entry name" value="Ankyrin repeat"/>
    <property type="match status" value="1"/>
</dbReference>
<dbReference type="PANTHER" id="PTHR46586:SF3">
    <property type="entry name" value="ANKYRIN REPEAT-CONTAINING PROTEIN"/>
    <property type="match status" value="1"/>
</dbReference>
<dbReference type="Pfam" id="PF12796">
    <property type="entry name" value="Ank_2"/>
    <property type="match status" value="2"/>
</dbReference>
<name>A0A418CXY2_APHAT</name>
<gene>
    <name evidence="1" type="ORF">DYB35_009872</name>
    <name evidence="2" type="ORF">DYB37_010007</name>
</gene>
<reference evidence="3 4" key="1">
    <citation type="submission" date="2018-08" db="EMBL/GenBank/DDBJ databases">
        <title>Aphanomyces genome sequencing and annotation.</title>
        <authorList>
            <person name="Minardi D."/>
            <person name="Oidtmann B."/>
            <person name="Van Der Giezen M."/>
            <person name="Studholme D.J."/>
        </authorList>
    </citation>
    <scope>NUCLEOTIDE SEQUENCE [LARGE SCALE GENOMIC DNA]</scope>
    <source>
        <strain evidence="2 3">Da</strain>
        <strain evidence="1 4">Sv</strain>
    </source>
</reference>
<dbReference type="EMBL" id="QUTG01004873">
    <property type="protein sequence ID" value="RHY86945.1"/>
    <property type="molecule type" value="Genomic_DNA"/>
</dbReference>
<dbReference type="Proteomes" id="UP000285712">
    <property type="component" value="Unassembled WGS sequence"/>
</dbReference>
<dbReference type="EMBL" id="QUTH01005312">
    <property type="protein sequence ID" value="RHZ10232.1"/>
    <property type="molecule type" value="Genomic_DNA"/>
</dbReference>
<evidence type="ECO:0000313" key="1">
    <source>
        <dbReference type="EMBL" id="RHY86945.1"/>
    </source>
</evidence>
<dbReference type="InterPro" id="IPR002110">
    <property type="entry name" value="Ankyrin_rpt"/>
</dbReference>
<organism evidence="1 4">
    <name type="scientific">Aphanomyces astaci</name>
    <name type="common">Crayfish plague agent</name>
    <dbReference type="NCBI Taxonomy" id="112090"/>
    <lineage>
        <taxon>Eukaryota</taxon>
        <taxon>Sar</taxon>
        <taxon>Stramenopiles</taxon>
        <taxon>Oomycota</taxon>
        <taxon>Saprolegniomycetes</taxon>
        <taxon>Saprolegniales</taxon>
        <taxon>Verrucalvaceae</taxon>
        <taxon>Aphanomyces</taxon>
    </lineage>
</organism>
<protein>
    <submittedName>
        <fullName evidence="1">Uncharacterized protein</fullName>
    </submittedName>
</protein>
<sequence>MSQYPMTSPTGFVVRGYPAYLLFESDATVPRKYIGPPTPKAIETWLTNTSPLVEFDSIDEWTCYVAAAQEPIALVVVPDLHSPDRLVAEALAAQSDVGVVALRAYDWAVDGAGGKLGPRLWVYDPVLNTQNLYDGAWSVGLLAAFVVKCQRPWLGVFDPYAPFDYSAHTAHGLLFSDPSVVDTHNDLLRLAEQVLSSKHIRGTYDVSFLLMPSDTSPQLATFFDVTATPAIVWYKDPVTLHQLSNQHTQPIVLLATMNVDAVEYQSLVQVVGGTRFRIIRYEMNATTVFTSRDLVQGIVCYQDGIFNDLRPYFRQTLATKLTQGGYYYYPRNTTAAVLHLAIARNDVRVVQRLLPCRPAMFTAQALDLAASFGHLDLVRFLHAASPGGATTSAMDSAAQNGHLAVVIFLHEQRQEGCTTYALNSAIRENHIDVVRFLVERRTEGCSDATVHHAAATGKLDVLRLLHDTTLGRFSSQTMDMAAAAGQLQVVKFLHCHRPDDGCSADAMDDASRRGFGQVVRYLHDLGKTCTTNAMDDAAANGHLDIVQFLHNYRHEGCTTDAMDQAARNGHLNVVTFLHTHRKERCTVDALNDAASFGHAAVVRYLKEHLITFCDMNRAATLARRGGHVALALELRDDMIPTVPHHIDLI</sequence>
<dbReference type="VEuPathDB" id="FungiDB:H257_17133"/>
<evidence type="ECO:0000313" key="3">
    <source>
        <dbReference type="Proteomes" id="UP000285430"/>
    </source>
</evidence>